<feature type="compositionally biased region" description="Polar residues" evidence="1">
    <location>
        <begin position="10"/>
        <end position="25"/>
    </location>
</feature>
<evidence type="ECO:0000313" key="2">
    <source>
        <dbReference type="EMBL" id="GBL91535.1"/>
    </source>
</evidence>
<name>A0A4Y2BJK7_ARAVE</name>
<accession>A0A4Y2BJK7</accession>
<sequence>MRSVGVGIPLSSSDLKSSIPEKSSTPLPPDKELHTKFPTPTSEVEPTSRLLEPKPPTEQRFEPSTVHPNTAESVPTAVALRRSTRVKKAPDRLML</sequence>
<feature type="region of interest" description="Disordered" evidence="1">
    <location>
        <begin position="1"/>
        <end position="95"/>
    </location>
</feature>
<dbReference type="AlphaFoldDB" id="A0A4Y2BJK7"/>
<evidence type="ECO:0000313" key="3">
    <source>
        <dbReference type="Proteomes" id="UP000499080"/>
    </source>
</evidence>
<reference evidence="2 3" key="1">
    <citation type="journal article" date="2019" name="Sci. Rep.">
        <title>Orb-weaving spider Araneus ventricosus genome elucidates the spidroin gene catalogue.</title>
        <authorList>
            <person name="Kono N."/>
            <person name="Nakamura H."/>
            <person name="Ohtoshi R."/>
            <person name="Moran D.A.P."/>
            <person name="Shinohara A."/>
            <person name="Yoshida Y."/>
            <person name="Fujiwara M."/>
            <person name="Mori M."/>
            <person name="Tomita M."/>
            <person name="Arakawa K."/>
        </authorList>
    </citation>
    <scope>NUCLEOTIDE SEQUENCE [LARGE SCALE GENOMIC DNA]</scope>
</reference>
<keyword evidence="3" id="KW-1185">Reference proteome</keyword>
<dbReference type="Proteomes" id="UP000499080">
    <property type="component" value="Unassembled WGS sequence"/>
</dbReference>
<feature type="compositionally biased region" description="Basic and acidic residues" evidence="1">
    <location>
        <begin position="51"/>
        <end position="61"/>
    </location>
</feature>
<protein>
    <submittedName>
        <fullName evidence="2">Uncharacterized protein</fullName>
    </submittedName>
</protein>
<comment type="caution">
    <text evidence="2">The sequence shown here is derived from an EMBL/GenBank/DDBJ whole genome shotgun (WGS) entry which is preliminary data.</text>
</comment>
<proteinExistence type="predicted"/>
<evidence type="ECO:0000256" key="1">
    <source>
        <dbReference type="SAM" id="MobiDB-lite"/>
    </source>
</evidence>
<dbReference type="EMBL" id="BGPR01000080">
    <property type="protein sequence ID" value="GBL91535.1"/>
    <property type="molecule type" value="Genomic_DNA"/>
</dbReference>
<organism evidence="2 3">
    <name type="scientific">Araneus ventricosus</name>
    <name type="common">Orbweaver spider</name>
    <name type="synonym">Epeira ventricosa</name>
    <dbReference type="NCBI Taxonomy" id="182803"/>
    <lineage>
        <taxon>Eukaryota</taxon>
        <taxon>Metazoa</taxon>
        <taxon>Ecdysozoa</taxon>
        <taxon>Arthropoda</taxon>
        <taxon>Chelicerata</taxon>
        <taxon>Arachnida</taxon>
        <taxon>Araneae</taxon>
        <taxon>Araneomorphae</taxon>
        <taxon>Entelegynae</taxon>
        <taxon>Araneoidea</taxon>
        <taxon>Araneidae</taxon>
        <taxon>Araneus</taxon>
    </lineage>
</organism>
<gene>
    <name evidence="2" type="ORF">AVEN_23605_1</name>
</gene>